<proteinExistence type="predicted"/>
<sequence length="574" mass="61389">MEAVDAGGAGRLRPLMLAVVADTRQLDRIEDELQQAFSSEFRVRGEQTTADAVRLLDRARDQQQPVAVALVDYDLGEHDRNEVLARVRSLHPDARRAMLVHWGSWADRETASAVLQAMAVGDISYYVLKPWTTPDELFHRTVAEFVQEWSRSDPSTMREVVVVAELRSPRASAIRSLLTRNGIPHSFREVGSPAAAAVLRAVEQQVTRASAAEVLVWMPALGGKVLLDPTDVEVAQAWGVATTLPPDDRDFDVLVIGGGPAGLAAAVYGSSEGLRTLVVEREAIGGQAGSSSLIRNYLGFSRGISGADLAQRGYQQAWVFGTYFLFMREVEHLDVGDGVFTATISDVGQVRARAVVLSSGVSYRRLGVPDLEALSGAGVYYGANVSEAQGLTGLQAVVVGGGNSAGQAVVHLARYCEQVTLVVRGDDLGQGMSAYLVETVQAAPNVVVRLDAEITGGGGDGRLERVVIRDRSSGVEEPVHADGLFVMIGAEPRTSWLPVSVGRDRLGFVLAGTDASASGRWTEDRVPFPYESTQPGLFAVGDVRSGSVKRVASAVGEGSVVVSQLHQLFRQPHG</sequence>
<feature type="domain" description="FAD/NAD(P)-binding" evidence="4">
    <location>
        <begin position="251"/>
        <end position="558"/>
    </location>
</feature>
<evidence type="ECO:0000256" key="1">
    <source>
        <dbReference type="ARBA" id="ARBA00022630"/>
    </source>
</evidence>
<protein>
    <submittedName>
        <fullName evidence="5">FAD-dependent oxidoreductase</fullName>
    </submittedName>
</protein>
<dbReference type="Proteomes" id="UP000515947">
    <property type="component" value="Chromosome"/>
</dbReference>
<reference evidence="5 6" key="1">
    <citation type="submission" date="2020-08" db="EMBL/GenBank/DDBJ databases">
        <title>Genome sequence of Nocardioides mesophilus KACC 16243T.</title>
        <authorList>
            <person name="Hyun D.-W."/>
            <person name="Bae J.-W."/>
        </authorList>
    </citation>
    <scope>NUCLEOTIDE SEQUENCE [LARGE SCALE GENOMIC DNA]</scope>
    <source>
        <strain evidence="5 6">KACC 16243</strain>
    </source>
</reference>
<dbReference type="RefSeq" id="WP_187578227.1">
    <property type="nucleotide sequence ID" value="NZ_CP060713.1"/>
</dbReference>
<evidence type="ECO:0000313" key="5">
    <source>
        <dbReference type="EMBL" id="QNN52385.1"/>
    </source>
</evidence>
<dbReference type="InterPro" id="IPR050097">
    <property type="entry name" value="Ferredoxin-NADP_redctase_2"/>
</dbReference>
<evidence type="ECO:0000256" key="3">
    <source>
        <dbReference type="ARBA" id="ARBA00048132"/>
    </source>
</evidence>
<dbReference type="SUPFAM" id="SSF52172">
    <property type="entry name" value="CheY-like"/>
    <property type="match status" value="1"/>
</dbReference>
<organism evidence="5 6">
    <name type="scientific">Nocardioides mesophilus</name>
    <dbReference type="NCBI Taxonomy" id="433659"/>
    <lineage>
        <taxon>Bacteria</taxon>
        <taxon>Bacillati</taxon>
        <taxon>Actinomycetota</taxon>
        <taxon>Actinomycetes</taxon>
        <taxon>Propionibacteriales</taxon>
        <taxon>Nocardioidaceae</taxon>
        <taxon>Nocardioides</taxon>
    </lineage>
</organism>
<dbReference type="PANTHER" id="PTHR48105">
    <property type="entry name" value="THIOREDOXIN REDUCTASE 1-RELATED-RELATED"/>
    <property type="match status" value="1"/>
</dbReference>
<name>A0A7G9R9W0_9ACTN</name>
<keyword evidence="6" id="KW-1185">Reference proteome</keyword>
<dbReference type="InterPro" id="IPR036188">
    <property type="entry name" value="FAD/NAD-bd_sf"/>
</dbReference>
<dbReference type="AlphaFoldDB" id="A0A7G9R9W0"/>
<dbReference type="Gene3D" id="3.40.50.2300">
    <property type="match status" value="1"/>
</dbReference>
<evidence type="ECO:0000256" key="2">
    <source>
        <dbReference type="ARBA" id="ARBA00023002"/>
    </source>
</evidence>
<dbReference type="Gene3D" id="3.50.50.60">
    <property type="entry name" value="FAD/NAD(P)-binding domain"/>
    <property type="match status" value="2"/>
</dbReference>
<keyword evidence="1" id="KW-0285">Flavoprotein</keyword>
<dbReference type="Pfam" id="PF07992">
    <property type="entry name" value="Pyr_redox_2"/>
    <property type="match status" value="1"/>
</dbReference>
<dbReference type="InterPro" id="IPR023753">
    <property type="entry name" value="FAD/NAD-binding_dom"/>
</dbReference>
<accession>A0A7G9R9W0</accession>
<comment type="catalytic activity">
    <reaction evidence="3">
        <text>[thioredoxin]-dithiol + NADP(+) = [thioredoxin]-disulfide + NADPH + H(+)</text>
        <dbReference type="Rhea" id="RHEA:20345"/>
        <dbReference type="Rhea" id="RHEA-COMP:10698"/>
        <dbReference type="Rhea" id="RHEA-COMP:10700"/>
        <dbReference type="ChEBI" id="CHEBI:15378"/>
        <dbReference type="ChEBI" id="CHEBI:29950"/>
        <dbReference type="ChEBI" id="CHEBI:50058"/>
        <dbReference type="ChEBI" id="CHEBI:57783"/>
        <dbReference type="ChEBI" id="CHEBI:58349"/>
        <dbReference type="EC" id="1.8.1.9"/>
    </reaction>
</comment>
<dbReference type="EMBL" id="CP060713">
    <property type="protein sequence ID" value="QNN52385.1"/>
    <property type="molecule type" value="Genomic_DNA"/>
</dbReference>
<dbReference type="PRINTS" id="PR00368">
    <property type="entry name" value="FADPNR"/>
</dbReference>
<dbReference type="KEGG" id="nmes:H9L09_18190"/>
<dbReference type="GO" id="GO:0004791">
    <property type="term" value="F:thioredoxin-disulfide reductase (NADPH) activity"/>
    <property type="evidence" value="ECO:0007669"/>
    <property type="project" value="UniProtKB-EC"/>
</dbReference>
<dbReference type="SUPFAM" id="SSF51905">
    <property type="entry name" value="FAD/NAD(P)-binding domain"/>
    <property type="match status" value="1"/>
</dbReference>
<keyword evidence="2" id="KW-0560">Oxidoreductase</keyword>
<dbReference type="InterPro" id="IPR011006">
    <property type="entry name" value="CheY-like_superfamily"/>
</dbReference>
<gene>
    <name evidence="5" type="ORF">H9L09_18190</name>
</gene>
<evidence type="ECO:0000313" key="6">
    <source>
        <dbReference type="Proteomes" id="UP000515947"/>
    </source>
</evidence>
<dbReference type="PRINTS" id="PR00469">
    <property type="entry name" value="PNDRDTASEII"/>
</dbReference>
<evidence type="ECO:0000259" key="4">
    <source>
        <dbReference type="Pfam" id="PF07992"/>
    </source>
</evidence>